<dbReference type="Proteomes" id="UP000228934">
    <property type="component" value="Unassembled WGS sequence"/>
</dbReference>
<evidence type="ECO:0008006" key="5">
    <source>
        <dbReference type="Google" id="ProtNLM"/>
    </source>
</evidence>
<dbReference type="PROSITE" id="PS50004">
    <property type="entry name" value="C2"/>
    <property type="match status" value="1"/>
</dbReference>
<dbReference type="GO" id="GO:0004435">
    <property type="term" value="F:phosphatidylinositol-4,5-bisphosphate phospholipase C activity"/>
    <property type="evidence" value="ECO:0007669"/>
    <property type="project" value="InterPro"/>
</dbReference>
<organism evidence="3 4">
    <name type="scientific">Aquarana catesbeiana</name>
    <name type="common">American bullfrog</name>
    <name type="synonym">Rana catesbeiana</name>
    <dbReference type="NCBI Taxonomy" id="8400"/>
    <lineage>
        <taxon>Eukaryota</taxon>
        <taxon>Metazoa</taxon>
        <taxon>Chordata</taxon>
        <taxon>Craniata</taxon>
        <taxon>Vertebrata</taxon>
        <taxon>Euteleostomi</taxon>
        <taxon>Amphibia</taxon>
        <taxon>Batrachia</taxon>
        <taxon>Anura</taxon>
        <taxon>Neobatrachia</taxon>
        <taxon>Ranoidea</taxon>
        <taxon>Ranidae</taxon>
        <taxon>Aquarana</taxon>
    </lineage>
</organism>
<dbReference type="FunFam" id="2.60.40.150:FF:000058">
    <property type="entry name" value="Phosphoinositide phospholipase C"/>
    <property type="match status" value="1"/>
</dbReference>
<sequence>MEELSFDSSVALNFQTAGVEMDLNDGLFQQNARCGYVLKPAFMRSVDTNFNPDQPQDTEGYSPVTLSIQVSGFPAVLQSESKMVLHSVISAQQLPKVENSKEGSIVDPLVRVEIFGVPIDQMKLETKYIENNGFNPLWNEKLLFKIHVPELALVRFVVEDYDKTTRNDFVGQYTLPFKSIKSGYRHIHLLSKDGMKIAPASLFVFIRVIDVASLVQGTEV</sequence>
<dbReference type="PROSITE" id="PS50008">
    <property type="entry name" value="PIPLC_Y_DOMAIN"/>
    <property type="match status" value="1"/>
</dbReference>
<evidence type="ECO:0000313" key="4">
    <source>
        <dbReference type="Proteomes" id="UP000228934"/>
    </source>
</evidence>
<dbReference type="InterPro" id="IPR000008">
    <property type="entry name" value="C2_dom"/>
</dbReference>
<dbReference type="InterPro" id="IPR001192">
    <property type="entry name" value="PI-PLC_fam"/>
</dbReference>
<feature type="domain" description="C2" evidence="1">
    <location>
        <begin position="62"/>
        <end position="191"/>
    </location>
</feature>
<dbReference type="Gene3D" id="3.20.20.190">
    <property type="entry name" value="Phosphatidylinositol (PI) phosphodiesterase"/>
    <property type="match status" value="1"/>
</dbReference>
<dbReference type="SMART" id="SM00149">
    <property type="entry name" value="PLCYc"/>
    <property type="match status" value="1"/>
</dbReference>
<name>A0A2G9RSK1_AQUCT</name>
<dbReference type="InterPro" id="IPR035892">
    <property type="entry name" value="C2_domain_sf"/>
</dbReference>
<dbReference type="Gene3D" id="2.60.40.150">
    <property type="entry name" value="C2 domain"/>
    <property type="match status" value="1"/>
</dbReference>
<dbReference type="Pfam" id="PF00168">
    <property type="entry name" value="C2"/>
    <property type="match status" value="1"/>
</dbReference>
<dbReference type="InterPro" id="IPR001711">
    <property type="entry name" value="PLipase_C_Pinositol-sp_Y"/>
</dbReference>
<gene>
    <name evidence="3" type="ORF">AB205_0047720</name>
</gene>
<dbReference type="Pfam" id="PF00387">
    <property type="entry name" value="PI-PLC-Y"/>
    <property type="match status" value="1"/>
</dbReference>
<feature type="domain" description="PI-PLC Y-box" evidence="2">
    <location>
        <begin position="10"/>
        <end position="44"/>
    </location>
</feature>
<keyword evidence="4" id="KW-1185">Reference proteome</keyword>
<evidence type="ECO:0000259" key="2">
    <source>
        <dbReference type="PROSITE" id="PS50008"/>
    </source>
</evidence>
<evidence type="ECO:0000259" key="1">
    <source>
        <dbReference type="PROSITE" id="PS50004"/>
    </source>
</evidence>
<dbReference type="InterPro" id="IPR017946">
    <property type="entry name" value="PLC-like_Pdiesterase_TIM-brl"/>
</dbReference>
<protein>
    <recommendedName>
        <fullName evidence="5">Phosphoinositide phospholipase C</fullName>
    </recommendedName>
</protein>
<proteinExistence type="predicted"/>
<dbReference type="GO" id="GO:0006629">
    <property type="term" value="P:lipid metabolic process"/>
    <property type="evidence" value="ECO:0007669"/>
    <property type="project" value="InterPro"/>
</dbReference>
<dbReference type="SUPFAM" id="SSF49562">
    <property type="entry name" value="C2 domain (Calcium/lipid-binding domain, CaLB)"/>
    <property type="match status" value="1"/>
</dbReference>
<evidence type="ECO:0000313" key="3">
    <source>
        <dbReference type="EMBL" id="PIO30847.1"/>
    </source>
</evidence>
<reference evidence="4" key="1">
    <citation type="journal article" date="2017" name="Nat. Commun.">
        <title>The North American bullfrog draft genome provides insight into hormonal regulation of long noncoding RNA.</title>
        <authorList>
            <person name="Hammond S.A."/>
            <person name="Warren R.L."/>
            <person name="Vandervalk B.P."/>
            <person name="Kucuk E."/>
            <person name="Khan H."/>
            <person name="Gibb E.A."/>
            <person name="Pandoh P."/>
            <person name="Kirk H."/>
            <person name="Zhao Y."/>
            <person name="Jones M."/>
            <person name="Mungall A.J."/>
            <person name="Coope R."/>
            <person name="Pleasance S."/>
            <person name="Moore R.A."/>
            <person name="Holt R.A."/>
            <person name="Round J.M."/>
            <person name="Ohora S."/>
            <person name="Walle B.V."/>
            <person name="Veldhoen N."/>
            <person name="Helbing C.C."/>
            <person name="Birol I."/>
        </authorList>
    </citation>
    <scope>NUCLEOTIDE SEQUENCE [LARGE SCALE GENOMIC DNA]</scope>
</reference>
<dbReference type="CDD" id="cd00275">
    <property type="entry name" value="C2_PLC_like"/>
    <property type="match status" value="1"/>
</dbReference>
<dbReference type="EMBL" id="KV931362">
    <property type="protein sequence ID" value="PIO30847.1"/>
    <property type="molecule type" value="Genomic_DNA"/>
</dbReference>
<dbReference type="SMART" id="SM00239">
    <property type="entry name" value="C2"/>
    <property type="match status" value="1"/>
</dbReference>
<dbReference type="PANTHER" id="PTHR10336">
    <property type="entry name" value="PHOSPHOINOSITIDE-SPECIFIC PHOSPHOLIPASE C FAMILY PROTEIN"/>
    <property type="match status" value="1"/>
</dbReference>
<dbReference type="PANTHER" id="PTHR10336:SF31">
    <property type="entry name" value="1-PHOSPHATIDYLINOSITOL 4,5-BISPHOSPHATE PHOSPHODIESTERASE DELTA-4"/>
    <property type="match status" value="1"/>
</dbReference>
<dbReference type="SUPFAM" id="SSF51695">
    <property type="entry name" value="PLC-like phosphodiesterases"/>
    <property type="match status" value="1"/>
</dbReference>
<accession>A0A2G9RSK1</accession>
<dbReference type="AlphaFoldDB" id="A0A2G9RSK1"/>
<dbReference type="GO" id="GO:0005886">
    <property type="term" value="C:plasma membrane"/>
    <property type="evidence" value="ECO:0007669"/>
    <property type="project" value="TreeGrafter"/>
</dbReference>
<dbReference type="GO" id="GO:0035556">
    <property type="term" value="P:intracellular signal transduction"/>
    <property type="evidence" value="ECO:0007669"/>
    <property type="project" value="InterPro"/>
</dbReference>
<dbReference type="OrthoDB" id="269822at2759"/>